<dbReference type="OrthoDB" id="3544256at2"/>
<keyword evidence="3" id="KW-1185">Reference proteome</keyword>
<dbReference type="AlphaFoldDB" id="A0A255FW12"/>
<organism evidence="2 3">
    <name type="scientific">Enemella evansiae</name>
    <dbReference type="NCBI Taxonomy" id="2016499"/>
    <lineage>
        <taxon>Bacteria</taxon>
        <taxon>Bacillati</taxon>
        <taxon>Actinomycetota</taxon>
        <taxon>Actinomycetes</taxon>
        <taxon>Propionibacteriales</taxon>
        <taxon>Propionibacteriaceae</taxon>
        <taxon>Enemella</taxon>
    </lineage>
</organism>
<feature type="compositionally biased region" description="Polar residues" evidence="1">
    <location>
        <begin position="1"/>
        <end position="13"/>
    </location>
</feature>
<proteinExistence type="predicted"/>
<dbReference type="Proteomes" id="UP000215896">
    <property type="component" value="Unassembled WGS sequence"/>
</dbReference>
<feature type="region of interest" description="Disordered" evidence="1">
    <location>
        <begin position="1"/>
        <end position="66"/>
    </location>
</feature>
<evidence type="ECO:0008006" key="4">
    <source>
        <dbReference type="Google" id="ProtNLM"/>
    </source>
</evidence>
<evidence type="ECO:0000313" key="3">
    <source>
        <dbReference type="Proteomes" id="UP000215896"/>
    </source>
</evidence>
<dbReference type="EMBL" id="NMVO01000019">
    <property type="protein sequence ID" value="OYO07887.1"/>
    <property type="molecule type" value="Genomic_DNA"/>
</dbReference>
<accession>A0A255FW12</accession>
<feature type="region of interest" description="Disordered" evidence="1">
    <location>
        <begin position="136"/>
        <end position="160"/>
    </location>
</feature>
<reference evidence="2 3" key="1">
    <citation type="submission" date="2017-07" db="EMBL/GenBank/DDBJ databases">
        <title>Draft whole genome sequences of clinical Proprionibacteriaceae strains.</title>
        <authorList>
            <person name="Bernier A.-M."/>
            <person name="Bernard K."/>
            <person name="Domingo M.-C."/>
        </authorList>
    </citation>
    <scope>NUCLEOTIDE SEQUENCE [LARGE SCALE GENOMIC DNA]</scope>
    <source>
        <strain evidence="2 3">NML 030167</strain>
    </source>
</reference>
<evidence type="ECO:0000313" key="2">
    <source>
        <dbReference type="EMBL" id="OYO07887.1"/>
    </source>
</evidence>
<protein>
    <recommendedName>
        <fullName evidence="4">Scaffolding protein</fullName>
    </recommendedName>
</protein>
<evidence type="ECO:0000256" key="1">
    <source>
        <dbReference type="SAM" id="MobiDB-lite"/>
    </source>
</evidence>
<name>A0A255FW12_9ACTN</name>
<dbReference type="RefSeq" id="WP_094407231.1">
    <property type="nucleotide sequence ID" value="NZ_NMVO01000019.1"/>
</dbReference>
<gene>
    <name evidence="2" type="ORF">CGZ94_20680</name>
</gene>
<comment type="caution">
    <text evidence="2">The sequence shown here is derived from an EMBL/GenBank/DDBJ whole genome shotgun (WGS) entry which is preliminary data.</text>
</comment>
<sequence>MNDQTTQNQTEPTPASIEIPENGSTATNSEAVGDQGSPDQAEKDGPNAEAAKYRRRLREAETERDQLKDQVAALQRSAIEAVAVEMKLKPEALWAAGVDLAELVCDDGTIDRAKTTVAIETAGDKLGVWEARKKVTVPREGASPNPPRLDPFTAAFRSQQ</sequence>